<gene>
    <name evidence="2" type="ORF">FFLO_03882</name>
</gene>
<comment type="caution">
    <text evidence="2">The sequence shown here is derived from an EMBL/GenBank/DDBJ whole genome shotgun (WGS) entry which is preliminary data.</text>
</comment>
<evidence type="ECO:0000313" key="2">
    <source>
        <dbReference type="EMBL" id="KAG7532074.1"/>
    </source>
</evidence>
<sequence>MPRDRSRSRSRSPDRKRDRDSKRKRRDRDRDRSRSRSRSRDRRDRYEDEDKEDRGRKEEQTIGSLDEVGQRELTTNDYFLKAAEFKAWLREEKGKYLDDLSGDKSRKYFKKFISRWNDLVLPPKYYRPLASTSVAASAQTGYKWSFANNRSKVDKNELERLRGDVDKMTNGGGGLGPMSTSKGAIGPSLPSAGRTIGPSMPSTALSFSASSSNQTPADRQLALEEAREESLKARKAERNKLYGRVEELVPKTGGREGKMEERRATNAENRMYREKDASAGIEVDEATLMGGGNDFQKALAQREAAKARKQDRRSDVVNDRRAAMSDRLQSMKAKDDETMAMFRQMAQSKFGQGGR</sequence>
<proteinExistence type="predicted"/>
<protein>
    <submittedName>
        <fullName evidence="2">Uncharacterized protein</fullName>
    </submittedName>
</protein>
<dbReference type="AlphaFoldDB" id="A0A8K0JKJ4"/>
<name>A0A8K0JKJ4_9TREE</name>
<feature type="region of interest" description="Disordered" evidence="1">
    <location>
        <begin position="301"/>
        <end position="321"/>
    </location>
</feature>
<dbReference type="EMBL" id="JABELV010000075">
    <property type="protein sequence ID" value="KAG7532074.1"/>
    <property type="molecule type" value="Genomic_DNA"/>
</dbReference>
<feature type="compositionally biased region" description="Basic and acidic residues" evidence="1">
    <location>
        <begin position="41"/>
        <end position="60"/>
    </location>
</feature>
<feature type="region of interest" description="Disordered" evidence="1">
    <location>
        <begin position="164"/>
        <end position="183"/>
    </location>
</feature>
<dbReference type="InterPro" id="IPR044688">
    <property type="entry name" value="SCI-1-like"/>
</dbReference>
<feature type="compositionally biased region" description="Basic and acidic residues" evidence="1">
    <location>
        <begin position="303"/>
        <end position="321"/>
    </location>
</feature>
<dbReference type="PANTHER" id="PTHR34117:SF1">
    <property type="entry name" value="STYLE CELL-CYCLE INHIBITOR 1"/>
    <property type="match status" value="1"/>
</dbReference>
<evidence type="ECO:0000313" key="3">
    <source>
        <dbReference type="Proteomes" id="UP000812966"/>
    </source>
</evidence>
<dbReference type="OrthoDB" id="2139939at2759"/>
<dbReference type="PANTHER" id="PTHR34117">
    <property type="entry name" value="STYLE CELL-CYCLE INHIBITOR 1"/>
    <property type="match status" value="1"/>
</dbReference>
<evidence type="ECO:0000256" key="1">
    <source>
        <dbReference type="SAM" id="MobiDB-lite"/>
    </source>
</evidence>
<accession>A0A8K0JKJ4</accession>
<keyword evidence="3" id="KW-1185">Reference proteome</keyword>
<dbReference type="Proteomes" id="UP000812966">
    <property type="component" value="Unassembled WGS sequence"/>
</dbReference>
<feature type="region of interest" description="Disordered" evidence="1">
    <location>
        <begin position="1"/>
        <end position="68"/>
    </location>
</feature>
<reference evidence="2" key="1">
    <citation type="submission" date="2020-04" db="EMBL/GenBank/DDBJ databases">
        <title>Analysis of mating type loci in Filobasidium floriforme.</title>
        <authorList>
            <person name="Nowrousian M."/>
        </authorList>
    </citation>
    <scope>NUCLEOTIDE SEQUENCE</scope>
    <source>
        <strain evidence="2">CBS 6242</strain>
    </source>
</reference>
<organism evidence="2 3">
    <name type="scientific">Filobasidium floriforme</name>
    <dbReference type="NCBI Taxonomy" id="5210"/>
    <lineage>
        <taxon>Eukaryota</taxon>
        <taxon>Fungi</taxon>
        <taxon>Dikarya</taxon>
        <taxon>Basidiomycota</taxon>
        <taxon>Agaricomycotina</taxon>
        <taxon>Tremellomycetes</taxon>
        <taxon>Filobasidiales</taxon>
        <taxon>Filobasidiaceae</taxon>
        <taxon>Filobasidium</taxon>
    </lineage>
</organism>
<feature type="compositionally biased region" description="Basic and acidic residues" evidence="1">
    <location>
        <begin position="1"/>
        <end position="21"/>
    </location>
</feature>